<keyword evidence="1" id="KW-0732">Signal</keyword>
<dbReference type="Proteomes" id="UP001178507">
    <property type="component" value="Unassembled WGS sequence"/>
</dbReference>
<name>A0AA36IZ78_9DINO</name>
<evidence type="ECO:0000313" key="2">
    <source>
        <dbReference type="EMBL" id="CAJ1396708.1"/>
    </source>
</evidence>
<evidence type="ECO:0008006" key="4">
    <source>
        <dbReference type="Google" id="ProtNLM"/>
    </source>
</evidence>
<evidence type="ECO:0000256" key="1">
    <source>
        <dbReference type="SAM" id="SignalP"/>
    </source>
</evidence>
<keyword evidence="3" id="KW-1185">Reference proteome</keyword>
<evidence type="ECO:0000313" key="3">
    <source>
        <dbReference type="Proteomes" id="UP001178507"/>
    </source>
</evidence>
<reference evidence="2" key="1">
    <citation type="submission" date="2023-08" db="EMBL/GenBank/DDBJ databases">
        <authorList>
            <person name="Chen Y."/>
            <person name="Shah S."/>
            <person name="Dougan E. K."/>
            <person name="Thang M."/>
            <person name="Chan C."/>
        </authorList>
    </citation>
    <scope>NUCLEOTIDE SEQUENCE</scope>
</reference>
<dbReference type="InterPro" id="IPR013320">
    <property type="entry name" value="ConA-like_dom_sf"/>
</dbReference>
<feature type="signal peptide" evidence="1">
    <location>
        <begin position="1"/>
        <end position="15"/>
    </location>
</feature>
<proteinExistence type="predicted"/>
<dbReference type="AlphaFoldDB" id="A0AA36IZ78"/>
<dbReference type="SUPFAM" id="SSF49899">
    <property type="entry name" value="Concanavalin A-like lectins/glucanases"/>
    <property type="match status" value="1"/>
</dbReference>
<dbReference type="EMBL" id="CAUJNA010003241">
    <property type="protein sequence ID" value="CAJ1396708.1"/>
    <property type="molecule type" value="Genomic_DNA"/>
</dbReference>
<accession>A0AA36IZ78</accession>
<protein>
    <recommendedName>
        <fullName evidence="4">B30.2/SPRY domain-containing protein</fullName>
    </recommendedName>
</protein>
<feature type="chain" id="PRO_5041465249" description="B30.2/SPRY domain-containing protein" evidence="1">
    <location>
        <begin position="16"/>
        <end position="231"/>
    </location>
</feature>
<dbReference type="InterPro" id="IPR043136">
    <property type="entry name" value="B30.2/SPRY_sf"/>
</dbReference>
<gene>
    <name evidence="2" type="ORF">EVOR1521_LOCUS20884</name>
</gene>
<organism evidence="2 3">
    <name type="scientific">Effrenium voratum</name>
    <dbReference type="NCBI Taxonomy" id="2562239"/>
    <lineage>
        <taxon>Eukaryota</taxon>
        <taxon>Sar</taxon>
        <taxon>Alveolata</taxon>
        <taxon>Dinophyceae</taxon>
        <taxon>Suessiales</taxon>
        <taxon>Symbiodiniaceae</taxon>
        <taxon>Effrenium</taxon>
    </lineage>
</organism>
<sequence length="231" mass="23891">MRAPLLCFLSALVDADGPASTTAATSASPAVHRSFEGNGDWLIREDGASKSDSTWCWRTVEIGSWFQSGRALAEVVPINVTEDQAPGVSLAVGVLSGTVEGRVNDLSMSTAVCGSSYHWSVAYGHGEGVEILGNKWGDGPGIYNENVVHVLVDMDARTLAYAVNGQCHGTKSLSASRVRLAAAVSRPKDAIRLGDGASAPACLFEAAQAASAASASARGVAWAVVLAWISS</sequence>
<comment type="caution">
    <text evidence="2">The sequence shown here is derived from an EMBL/GenBank/DDBJ whole genome shotgun (WGS) entry which is preliminary data.</text>
</comment>
<dbReference type="Gene3D" id="2.60.120.920">
    <property type="match status" value="1"/>
</dbReference>